<evidence type="ECO:0000256" key="1">
    <source>
        <dbReference type="SAM" id="MobiDB-lite"/>
    </source>
</evidence>
<proteinExistence type="predicted"/>
<feature type="compositionally biased region" description="Acidic residues" evidence="1">
    <location>
        <begin position="144"/>
        <end position="158"/>
    </location>
</feature>
<comment type="caution">
    <text evidence="2">The sequence shown here is derived from an EMBL/GenBank/DDBJ whole genome shotgun (WGS) entry which is preliminary data.</text>
</comment>
<dbReference type="EMBL" id="JAADJG010000520">
    <property type="protein sequence ID" value="KAF4445512.1"/>
    <property type="molecule type" value="Genomic_DNA"/>
</dbReference>
<sequence>MDELISINEQMARLSNWHNLPEVVAEVQKINERRQRADYLIKASRENTEGGIRLDETIENVIWEKVELKRKYNEKVAENAREWKRLQERWAAAVQSGPPAAARDPFSGGSLPTPAPTRNSAVHESQDRAYSERKTIRDSQSPLVDDEDDNDAEPDPDPDPTANDEQPTPSAPRRPRRPLSEAPADINPPPKRTHRSDNLKPLTPRSIEFDEVFQNGEPNIIYKIVRIPSCDGYWYILECKDCGIPFLSEDVVEKAGKHWNNVHSEEPVTLEQAIGQMGTQVLNCTVELAERNNALGTEDQTSHKEPARASASTNARKKKGKRGRPRLLKAWKMTGGFKDVDPRIINAKPGDIVCQVGGHKVNYFYPAMVLPWGPFELFGWAKTLEEKNLNAIIPECYHDAKETDTTPPPWAPGYEDNGDQAHRREIPVVYFRGQQDFPHECQAAWVPLNKLKVYNESCTRTKYKDAVKAYLDDWPESSAEGTAAREAGRVSQEVGETQDTRKMNVTTGGGRRRRHSHTRPCTVVHSIERDP</sequence>
<evidence type="ECO:0000313" key="3">
    <source>
        <dbReference type="Proteomes" id="UP000605986"/>
    </source>
</evidence>
<dbReference type="AlphaFoldDB" id="A0A8H4K854"/>
<accession>A0A8H4K854</accession>
<organism evidence="2 3">
    <name type="scientific">Fusarium austroafricanum</name>
    <dbReference type="NCBI Taxonomy" id="2364996"/>
    <lineage>
        <taxon>Eukaryota</taxon>
        <taxon>Fungi</taxon>
        <taxon>Dikarya</taxon>
        <taxon>Ascomycota</taxon>
        <taxon>Pezizomycotina</taxon>
        <taxon>Sordariomycetes</taxon>
        <taxon>Hypocreomycetidae</taxon>
        <taxon>Hypocreales</taxon>
        <taxon>Nectriaceae</taxon>
        <taxon>Fusarium</taxon>
        <taxon>Fusarium concolor species complex</taxon>
    </lineage>
</organism>
<keyword evidence="3" id="KW-1185">Reference proteome</keyword>
<dbReference type="OrthoDB" id="5295362at2759"/>
<feature type="region of interest" description="Disordered" evidence="1">
    <location>
        <begin position="479"/>
        <end position="531"/>
    </location>
</feature>
<evidence type="ECO:0000313" key="2">
    <source>
        <dbReference type="EMBL" id="KAF4445512.1"/>
    </source>
</evidence>
<dbReference type="Proteomes" id="UP000605986">
    <property type="component" value="Unassembled WGS sequence"/>
</dbReference>
<reference evidence="2" key="1">
    <citation type="submission" date="2020-01" db="EMBL/GenBank/DDBJ databases">
        <title>Identification and distribution of gene clusters putatively required for synthesis of sphingolipid metabolism inhibitors in phylogenetically diverse species of the filamentous fungus Fusarium.</title>
        <authorList>
            <person name="Kim H.-S."/>
            <person name="Busman M."/>
            <person name="Brown D.W."/>
            <person name="Divon H."/>
            <person name="Uhlig S."/>
            <person name="Proctor R.H."/>
        </authorList>
    </citation>
    <scope>NUCLEOTIDE SEQUENCE</scope>
    <source>
        <strain evidence="2">NRRL 53441</strain>
    </source>
</reference>
<name>A0A8H4K854_9HYPO</name>
<gene>
    <name evidence="2" type="ORF">F53441_10765</name>
</gene>
<feature type="compositionally biased region" description="Basic and acidic residues" evidence="1">
    <location>
        <begin position="124"/>
        <end position="137"/>
    </location>
</feature>
<feature type="region of interest" description="Disordered" evidence="1">
    <location>
        <begin position="94"/>
        <end position="202"/>
    </location>
</feature>
<protein>
    <submittedName>
        <fullName evidence="2">Uncharacterized protein</fullName>
    </submittedName>
</protein>
<feature type="region of interest" description="Disordered" evidence="1">
    <location>
        <begin position="295"/>
        <end position="323"/>
    </location>
</feature>